<keyword evidence="1" id="KW-0732">Signal</keyword>
<comment type="caution">
    <text evidence="2">The sequence shown here is derived from an EMBL/GenBank/DDBJ whole genome shotgun (WGS) entry which is preliminary data.</text>
</comment>
<proteinExistence type="predicted"/>
<gene>
    <name evidence="2" type="ORF">FHS57_004189</name>
</gene>
<dbReference type="Gene3D" id="2.50.20.10">
    <property type="entry name" value="Lipoprotein localisation LolA/LolB/LppX"/>
    <property type="match status" value="1"/>
</dbReference>
<dbReference type="EMBL" id="JACIBY010000009">
    <property type="protein sequence ID" value="MBB3840176.1"/>
    <property type="molecule type" value="Genomic_DNA"/>
</dbReference>
<sequence length="237" mass="25339">MKKLLFSLTIVFASAAASFAQTADEIISKAIDARGGSAKLNALKSMRMESTTSVMGMDLASKSVIVHKRGMRNDIQVMGQSIVVAIDGDKGWTINPMQGSDPVALPDEQVKATASQLDLSGMANIKESGAVAELMGKETLDGNETFKVKLTSKDGTIMTHYIDTKTYLTAKTSIKVTVSGQSVEVDTKMSNYKVVDGISFPHTTEISNPQAGAIVTTITKLELNPTIDESIFAMPKK</sequence>
<dbReference type="AlphaFoldDB" id="A0A7W5ZQH5"/>
<keyword evidence="3" id="KW-1185">Reference proteome</keyword>
<evidence type="ECO:0000256" key="1">
    <source>
        <dbReference type="SAM" id="SignalP"/>
    </source>
</evidence>
<accession>A0A7W5ZQH5</accession>
<reference evidence="2 3" key="1">
    <citation type="submission" date="2020-08" db="EMBL/GenBank/DDBJ databases">
        <title>Genomic Encyclopedia of Type Strains, Phase IV (KMG-IV): sequencing the most valuable type-strain genomes for metagenomic binning, comparative biology and taxonomic classification.</title>
        <authorList>
            <person name="Goeker M."/>
        </authorList>
    </citation>
    <scope>NUCLEOTIDE SEQUENCE [LARGE SCALE GENOMIC DNA]</scope>
    <source>
        <strain evidence="2 3">DSM 17976</strain>
    </source>
</reference>
<name>A0A7W5ZQH5_9BACT</name>
<feature type="signal peptide" evidence="1">
    <location>
        <begin position="1"/>
        <end position="23"/>
    </location>
</feature>
<evidence type="ECO:0000313" key="3">
    <source>
        <dbReference type="Proteomes" id="UP000541352"/>
    </source>
</evidence>
<feature type="chain" id="PRO_5030768646" description="DUF4292 domain-containing protein" evidence="1">
    <location>
        <begin position="24"/>
        <end position="237"/>
    </location>
</feature>
<organism evidence="2 3">
    <name type="scientific">Runella defluvii</name>
    <dbReference type="NCBI Taxonomy" id="370973"/>
    <lineage>
        <taxon>Bacteria</taxon>
        <taxon>Pseudomonadati</taxon>
        <taxon>Bacteroidota</taxon>
        <taxon>Cytophagia</taxon>
        <taxon>Cytophagales</taxon>
        <taxon>Spirosomataceae</taxon>
        <taxon>Runella</taxon>
    </lineage>
</organism>
<evidence type="ECO:0008006" key="4">
    <source>
        <dbReference type="Google" id="ProtNLM"/>
    </source>
</evidence>
<dbReference type="RefSeq" id="WP_183976982.1">
    <property type="nucleotide sequence ID" value="NZ_JACIBY010000009.1"/>
</dbReference>
<protein>
    <recommendedName>
        <fullName evidence="4">DUF4292 domain-containing protein</fullName>
    </recommendedName>
</protein>
<evidence type="ECO:0000313" key="2">
    <source>
        <dbReference type="EMBL" id="MBB3840176.1"/>
    </source>
</evidence>
<dbReference type="Proteomes" id="UP000541352">
    <property type="component" value="Unassembled WGS sequence"/>
</dbReference>